<name>A0A3R7Z2W5_TOXGO</name>
<protein>
    <submittedName>
        <fullName evidence="1">Uncharacterized protein</fullName>
    </submittedName>
</protein>
<accession>A0A3R7Z2W5</accession>
<reference evidence="1 2" key="1">
    <citation type="submission" date="2017-10" db="EMBL/GenBank/DDBJ databases">
        <authorList>
            <person name="Sibley D."/>
            <person name="Venepally P."/>
            <person name="Karamycheva S."/>
            <person name="Hadjithomas M."/>
            <person name="Khan A."/>
            <person name="Brunk B."/>
            <person name="Roos D."/>
            <person name="Caler E."/>
            <person name="Lorenzi H."/>
        </authorList>
    </citation>
    <scope>NUCLEOTIDE SEQUENCE [LARGE SCALE GENOMIC DNA]</scope>
    <source>
        <strain evidence="1 2">CAST</strain>
    </source>
</reference>
<proteinExistence type="predicted"/>
<dbReference type="EMBL" id="AHIV02001795">
    <property type="protein sequence ID" value="RQX68503.1"/>
    <property type="molecule type" value="Genomic_DNA"/>
</dbReference>
<dbReference type="VEuPathDB" id="ToxoDB:TGCAST_254835B"/>
<comment type="caution">
    <text evidence="1">The sequence shown here is derived from an EMBL/GenBank/DDBJ whole genome shotgun (WGS) entry which is preliminary data.</text>
</comment>
<sequence>MPNLRWRRFSEASYARLHPWGWQGSENCGGSLPSHTCELEVHVDRPTHGRRRERSCILRRIRRGSDSLFPIPVAKLRSSSALDTVCSRCPHQLLSRPLAFFSAGPVTSEEFQ</sequence>
<evidence type="ECO:0000313" key="1">
    <source>
        <dbReference type="EMBL" id="RQX68503.1"/>
    </source>
</evidence>
<evidence type="ECO:0000313" key="2">
    <source>
        <dbReference type="Proteomes" id="UP000284452"/>
    </source>
</evidence>
<gene>
    <name evidence="1" type="ORF">TGCAST_254835B</name>
</gene>
<organism evidence="1 2">
    <name type="scientific">Toxoplasma gondii CAST</name>
    <dbReference type="NCBI Taxonomy" id="943122"/>
    <lineage>
        <taxon>Eukaryota</taxon>
        <taxon>Sar</taxon>
        <taxon>Alveolata</taxon>
        <taxon>Apicomplexa</taxon>
        <taxon>Conoidasida</taxon>
        <taxon>Coccidia</taxon>
        <taxon>Eucoccidiorida</taxon>
        <taxon>Eimeriorina</taxon>
        <taxon>Sarcocystidae</taxon>
        <taxon>Toxoplasma</taxon>
    </lineage>
</organism>
<dbReference type="AlphaFoldDB" id="A0A3R7Z2W5"/>
<dbReference type="Proteomes" id="UP000284452">
    <property type="component" value="Unassembled WGS sequence"/>
</dbReference>